<dbReference type="InterPro" id="IPR029055">
    <property type="entry name" value="Ntn_hydrolases_N"/>
</dbReference>
<dbReference type="SUPFAM" id="SSF56235">
    <property type="entry name" value="N-terminal nucleophile aminohydrolases (Ntn hydrolases)"/>
    <property type="match status" value="1"/>
</dbReference>
<dbReference type="Gene3D" id="3.60.20.10">
    <property type="entry name" value="Glutamine Phosphoribosylpyrophosphate, subunit 1, domain 1"/>
    <property type="match status" value="1"/>
</dbReference>
<evidence type="ECO:0000313" key="2">
    <source>
        <dbReference type="Proteomes" id="UP000223913"/>
    </source>
</evidence>
<dbReference type="PANTHER" id="PTHR39328">
    <property type="entry name" value="BLL2871 PROTEIN"/>
    <property type="match status" value="1"/>
</dbReference>
<reference evidence="1 2" key="1">
    <citation type="submission" date="2017-10" db="EMBL/GenBank/DDBJ databases">
        <title>The draft genome sequence of Lewinella nigricans NBRC 102662.</title>
        <authorList>
            <person name="Wang K."/>
        </authorList>
    </citation>
    <scope>NUCLEOTIDE SEQUENCE [LARGE SCALE GENOMIC DNA]</scope>
    <source>
        <strain evidence="1 2">NBRC 102662</strain>
    </source>
</reference>
<protein>
    <recommendedName>
        <fullName evidence="3">DUF1028 domain-containing protein</fullName>
    </recommendedName>
</protein>
<evidence type="ECO:0000313" key="1">
    <source>
        <dbReference type="EMBL" id="PHN06258.1"/>
    </source>
</evidence>
<dbReference type="AlphaFoldDB" id="A0A2D0NCY3"/>
<name>A0A2D0NCY3_FLAN2</name>
<accession>A0A2D0NCY3</accession>
<dbReference type="EMBL" id="PDUD01000018">
    <property type="protein sequence ID" value="PHN06258.1"/>
    <property type="molecule type" value="Genomic_DNA"/>
</dbReference>
<dbReference type="PANTHER" id="PTHR39328:SF1">
    <property type="entry name" value="BLL2871 PROTEIN"/>
    <property type="match status" value="1"/>
</dbReference>
<organism evidence="1 2">
    <name type="scientific">Flavilitoribacter nigricans (strain ATCC 23147 / DSM 23189 / NBRC 102662 / NCIMB 1420 / SS-2)</name>
    <name type="common">Lewinella nigricans</name>
    <dbReference type="NCBI Taxonomy" id="1122177"/>
    <lineage>
        <taxon>Bacteria</taxon>
        <taxon>Pseudomonadati</taxon>
        <taxon>Bacteroidota</taxon>
        <taxon>Saprospiria</taxon>
        <taxon>Saprospirales</taxon>
        <taxon>Lewinellaceae</taxon>
        <taxon>Flavilitoribacter</taxon>
    </lineage>
</organism>
<proteinExistence type="predicted"/>
<dbReference type="OrthoDB" id="9790012at2"/>
<evidence type="ECO:0008006" key="3">
    <source>
        <dbReference type="Google" id="ProtNLM"/>
    </source>
</evidence>
<gene>
    <name evidence="1" type="ORF">CRP01_11820</name>
</gene>
<dbReference type="InterPro" id="IPR010430">
    <property type="entry name" value="DUF1028"/>
</dbReference>
<dbReference type="RefSeq" id="WP_099150241.1">
    <property type="nucleotide sequence ID" value="NZ_PDUD01000018.1"/>
</dbReference>
<dbReference type="Proteomes" id="UP000223913">
    <property type="component" value="Unassembled WGS sequence"/>
</dbReference>
<keyword evidence="2" id="KW-1185">Reference proteome</keyword>
<dbReference type="Pfam" id="PF06267">
    <property type="entry name" value="DUF1028"/>
    <property type="match status" value="1"/>
</dbReference>
<comment type="caution">
    <text evidence="1">The sequence shown here is derived from an EMBL/GenBank/DDBJ whole genome shotgun (WGS) entry which is preliminary data.</text>
</comment>
<sequence>MIPVLLRSVLLPLLFLLSVVVYSQDTFSIVAVDPETGEVGVAGASCVDGAGSFGGVRIINRLIPGRGGVNAQAWICVNPNVNLNNAITRMQQGDAPNEIIDWLIANDACEARNFDPRFRQYGIVDLGTDGNPRAAAFTGSLADDYKGHITGLNYSIQGNILIGPEVLIQMEERFLNTSGSLAEKLMAAMQGAKIPGADARCLSRGTTSTSAFLRVARPDDPVNNISLDLNVSEVNFGKEPIDALQRICLINNSRLP</sequence>